<dbReference type="EMBL" id="CAJNYV010002614">
    <property type="protein sequence ID" value="CAF3489310.1"/>
    <property type="molecule type" value="Genomic_DNA"/>
</dbReference>
<gene>
    <name evidence="2" type="ORF">KIK155_LOCUS15036</name>
</gene>
<accession>A0A818GCA3</accession>
<organism evidence="2 3">
    <name type="scientific">Rotaria socialis</name>
    <dbReference type="NCBI Taxonomy" id="392032"/>
    <lineage>
        <taxon>Eukaryota</taxon>
        <taxon>Metazoa</taxon>
        <taxon>Spiralia</taxon>
        <taxon>Gnathifera</taxon>
        <taxon>Rotifera</taxon>
        <taxon>Eurotatoria</taxon>
        <taxon>Bdelloidea</taxon>
        <taxon>Philodinida</taxon>
        <taxon>Philodinidae</taxon>
        <taxon>Rotaria</taxon>
    </lineage>
</organism>
<evidence type="ECO:0000313" key="3">
    <source>
        <dbReference type="Proteomes" id="UP000663865"/>
    </source>
</evidence>
<sequence>MDLANPVINNVLCYFQSMKDVVPKDNIVGICSVFYSLKDITEAKDLIYNLLGETPIRRRNESKTKHELNDIYDAFTNLSIDKSQTLPKFVAHGFNAFPPSSGFEIISKHILSLIDEIAALKTEVSELKNCREEQQKGMENCVDVKEDLADIKKLILMQPEIIKESKNAANTSYAAVVNRQNRKQNVTNTINRGPRQNVPNQNGRRESVTPNAVPGSVDPPVESSTLEGTHQAQAIGDGVQNVGSQNVPEEVQNENGNSENAWHTVHRYRRRKEIAGIRKVTEESSVGLRGAPRYFYAFLGGCDRTVTEQIIQDYCKNDIKINIVECSAMETKSTIRKCFKIVVALSDKEKILSSESWPENIFVRRFYMKPTASGTSDNL</sequence>
<proteinExistence type="predicted"/>
<name>A0A818GCA3_9BILA</name>
<reference evidence="2" key="1">
    <citation type="submission" date="2021-02" db="EMBL/GenBank/DDBJ databases">
        <authorList>
            <person name="Nowell W R."/>
        </authorList>
    </citation>
    <scope>NUCLEOTIDE SEQUENCE</scope>
</reference>
<feature type="region of interest" description="Disordered" evidence="1">
    <location>
        <begin position="179"/>
        <end position="228"/>
    </location>
</feature>
<dbReference type="Proteomes" id="UP000663865">
    <property type="component" value="Unassembled WGS sequence"/>
</dbReference>
<evidence type="ECO:0000256" key="1">
    <source>
        <dbReference type="SAM" id="MobiDB-lite"/>
    </source>
</evidence>
<dbReference type="AlphaFoldDB" id="A0A818GCA3"/>
<comment type="caution">
    <text evidence="2">The sequence shown here is derived from an EMBL/GenBank/DDBJ whole genome shotgun (WGS) entry which is preliminary data.</text>
</comment>
<protein>
    <submittedName>
        <fullName evidence="2">Uncharacterized protein</fullName>
    </submittedName>
</protein>
<evidence type="ECO:0000313" key="2">
    <source>
        <dbReference type="EMBL" id="CAF3489310.1"/>
    </source>
</evidence>